<dbReference type="Proteomes" id="UP000663864">
    <property type="component" value="Unassembled WGS sequence"/>
</dbReference>
<reference evidence="1" key="1">
    <citation type="submission" date="2021-02" db="EMBL/GenBank/DDBJ databases">
        <authorList>
            <person name="Nowell W R."/>
        </authorList>
    </citation>
    <scope>NUCLEOTIDE SEQUENCE</scope>
</reference>
<gene>
    <name evidence="1" type="ORF">ZHD862_LOCUS33850</name>
</gene>
<dbReference type="EMBL" id="CAJNOT010004151">
    <property type="protein sequence ID" value="CAF1418535.1"/>
    <property type="molecule type" value="Genomic_DNA"/>
</dbReference>
<evidence type="ECO:0000313" key="2">
    <source>
        <dbReference type="Proteomes" id="UP000663864"/>
    </source>
</evidence>
<dbReference type="AlphaFoldDB" id="A0A815MC36"/>
<proteinExistence type="predicted"/>
<evidence type="ECO:0000313" key="1">
    <source>
        <dbReference type="EMBL" id="CAF1418535.1"/>
    </source>
</evidence>
<name>A0A815MC36_9BILA</name>
<organism evidence="1 2">
    <name type="scientific">Rotaria sordida</name>
    <dbReference type="NCBI Taxonomy" id="392033"/>
    <lineage>
        <taxon>Eukaryota</taxon>
        <taxon>Metazoa</taxon>
        <taxon>Spiralia</taxon>
        <taxon>Gnathifera</taxon>
        <taxon>Rotifera</taxon>
        <taxon>Eurotatoria</taxon>
        <taxon>Bdelloidea</taxon>
        <taxon>Philodinida</taxon>
        <taxon>Philodinidae</taxon>
        <taxon>Rotaria</taxon>
    </lineage>
</organism>
<comment type="caution">
    <text evidence="1">The sequence shown here is derived from an EMBL/GenBank/DDBJ whole genome shotgun (WGS) entry which is preliminary data.</text>
</comment>
<accession>A0A815MC36</accession>
<sequence length="104" mass="11642">MVQMINIIQLMFVNLPIAIDGMSKKQFSTAVEMGQQVSLSNLKVIDLLATNNQHSVKALSDGRIEDVYLFLPLDVMNSISKNSILCYNQKNSIELPITKKTLTK</sequence>
<protein>
    <submittedName>
        <fullName evidence="1">Uncharacterized protein</fullName>
    </submittedName>
</protein>